<organism evidence="1 2">
    <name type="scientific">Evansella caseinilytica</name>
    <dbReference type="NCBI Taxonomy" id="1503961"/>
    <lineage>
        <taxon>Bacteria</taxon>
        <taxon>Bacillati</taxon>
        <taxon>Bacillota</taxon>
        <taxon>Bacilli</taxon>
        <taxon>Bacillales</taxon>
        <taxon>Bacillaceae</taxon>
        <taxon>Evansella</taxon>
    </lineage>
</organism>
<name>A0A1H3SNI0_9BACI</name>
<evidence type="ECO:0000313" key="2">
    <source>
        <dbReference type="Proteomes" id="UP000198935"/>
    </source>
</evidence>
<proteinExistence type="predicted"/>
<dbReference type="STRING" id="1503961.SAMN05421736_111127"/>
<dbReference type="Proteomes" id="UP000198935">
    <property type="component" value="Unassembled WGS sequence"/>
</dbReference>
<protein>
    <submittedName>
        <fullName evidence="1">Uncharacterized protein</fullName>
    </submittedName>
</protein>
<dbReference type="AlphaFoldDB" id="A0A1H3SNI0"/>
<dbReference type="EMBL" id="FNPI01000011">
    <property type="protein sequence ID" value="SDZ39228.1"/>
    <property type="molecule type" value="Genomic_DNA"/>
</dbReference>
<sequence>MTHGTFVTIKLGNETTLLAKHVIIDKKRRIFLGNDMYKES</sequence>
<accession>A0A1H3SNI0</accession>
<gene>
    <name evidence="1" type="ORF">SAMN05421736_111127</name>
</gene>
<keyword evidence="2" id="KW-1185">Reference proteome</keyword>
<evidence type="ECO:0000313" key="1">
    <source>
        <dbReference type="EMBL" id="SDZ39228.1"/>
    </source>
</evidence>
<reference evidence="2" key="1">
    <citation type="submission" date="2016-10" db="EMBL/GenBank/DDBJ databases">
        <authorList>
            <person name="Varghese N."/>
            <person name="Submissions S."/>
        </authorList>
    </citation>
    <scope>NUCLEOTIDE SEQUENCE [LARGE SCALE GENOMIC DNA]</scope>
    <source>
        <strain evidence="2">SP</strain>
    </source>
</reference>